<evidence type="ECO:0000256" key="1">
    <source>
        <dbReference type="SAM" id="MobiDB-lite"/>
    </source>
</evidence>
<feature type="chain" id="PRO_5024853473" evidence="2">
    <location>
        <begin position="30"/>
        <end position="123"/>
    </location>
</feature>
<feature type="region of interest" description="Disordered" evidence="1">
    <location>
        <begin position="61"/>
        <end position="123"/>
    </location>
</feature>
<protein>
    <submittedName>
        <fullName evidence="3">Uncharacterized protein</fullName>
    </submittedName>
</protein>
<keyword evidence="2" id="KW-0732">Signal</keyword>
<proteinExistence type="predicted"/>
<dbReference type="OrthoDB" id="10002049at2"/>
<keyword evidence="4" id="KW-1185">Reference proteome</keyword>
<evidence type="ECO:0000313" key="4">
    <source>
        <dbReference type="Proteomes" id="UP000198263"/>
    </source>
</evidence>
<dbReference type="AlphaFoldDB" id="A0A658QTQ8"/>
<dbReference type="Proteomes" id="UP000198263">
    <property type="component" value="Unassembled WGS sequence"/>
</dbReference>
<name>A0A658QTQ8_9BURK</name>
<feature type="compositionally biased region" description="Basic and acidic residues" evidence="1">
    <location>
        <begin position="70"/>
        <end position="114"/>
    </location>
</feature>
<dbReference type="RefSeq" id="WP_143754590.1">
    <property type="nucleotide sequence ID" value="NZ_FCNV02000002.1"/>
</dbReference>
<reference evidence="3 4" key="1">
    <citation type="submission" date="2016-01" db="EMBL/GenBank/DDBJ databases">
        <authorList>
            <person name="Peeters C."/>
        </authorList>
    </citation>
    <scope>NUCLEOTIDE SEQUENCE [LARGE SCALE GENOMIC DNA]</scope>
    <source>
        <strain evidence="3">LMG 29315</strain>
    </source>
</reference>
<evidence type="ECO:0000313" key="3">
    <source>
        <dbReference type="EMBL" id="SAL21008.1"/>
    </source>
</evidence>
<feature type="signal peptide" evidence="2">
    <location>
        <begin position="1"/>
        <end position="29"/>
    </location>
</feature>
<accession>A0A658QTQ8</accession>
<gene>
    <name evidence="3" type="ORF">AWB72_01410</name>
</gene>
<organism evidence="3 4">
    <name type="scientific">Caballeronia concitans</name>
    <dbReference type="NCBI Taxonomy" id="1777133"/>
    <lineage>
        <taxon>Bacteria</taxon>
        <taxon>Pseudomonadati</taxon>
        <taxon>Pseudomonadota</taxon>
        <taxon>Betaproteobacteria</taxon>
        <taxon>Burkholderiales</taxon>
        <taxon>Burkholderiaceae</taxon>
        <taxon>Caballeronia</taxon>
    </lineage>
</organism>
<comment type="caution">
    <text evidence="3">The sequence shown here is derived from an EMBL/GenBank/DDBJ whole genome shotgun (WGS) entry which is preliminary data.</text>
</comment>
<sequence length="123" mass="13181">MTVHSATLSSQCLVAAAAVVLTTCTPLCAAQSRTPEEHRIVAPASTDPFVARRNANAQANAEYRAAKKVSKSERRASVKEADAQYKEEVGNARVNRKADRDAANKALKASELERTSAPPHVSH</sequence>
<dbReference type="EMBL" id="FCNV02000002">
    <property type="protein sequence ID" value="SAL21008.1"/>
    <property type="molecule type" value="Genomic_DNA"/>
</dbReference>
<evidence type="ECO:0000256" key="2">
    <source>
        <dbReference type="SAM" id="SignalP"/>
    </source>
</evidence>